<dbReference type="Pfam" id="PF07690">
    <property type="entry name" value="MFS_1"/>
    <property type="match status" value="1"/>
</dbReference>
<dbReference type="PANTHER" id="PTHR43826:SF3">
    <property type="entry name" value="GLUCOSE-6-PHOSPHATE EXCHANGER SLC37A4"/>
    <property type="match status" value="1"/>
</dbReference>
<dbReference type="PANTHER" id="PTHR43826">
    <property type="entry name" value="GLUCOSE-6-PHOSPHATE EXCHANGER SLC37A4"/>
    <property type="match status" value="1"/>
</dbReference>
<dbReference type="GO" id="GO:0035435">
    <property type="term" value="P:phosphate ion transmembrane transport"/>
    <property type="evidence" value="ECO:0007669"/>
    <property type="project" value="TreeGrafter"/>
</dbReference>
<feature type="transmembrane region" description="Helical" evidence="6">
    <location>
        <begin position="383"/>
        <end position="401"/>
    </location>
</feature>
<protein>
    <submittedName>
        <fullName evidence="8">MFS transporter</fullName>
    </submittedName>
</protein>
<evidence type="ECO:0000256" key="4">
    <source>
        <dbReference type="ARBA" id="ARBA00022989"/>
    </source>
</evidence>
<evidence type="ECO:0000313" key="9">
    <source>
        <dbReference type="Proteomes" id="UP000611762"/>
    </source>
</evidence>
<evidence type="ECO:0000256" key="2">
    <source>
        <dbReference type="ARBA" id="ARBA00022448"/>
    </source>
</evidence>
<name>A0A926DN06_9FIRM</name>
<dbReference type="GO" id="GO:0005886">
    <property type="term" value="C:plasma membrane"/>
    <property type="evidence" value="ECO:0007669"/>
    <property type="project" value="UniProtKB-SubCell"/>
</dbReference>
<evidence type="ECO:0000313" key="8">
    <source>
        <dbReference type="EMBL" id="MBC8540958.1"/>
    </source>
</evidence>
<dbReference type="InterPro" id="IPR036259">
    <property type="entry name" value="MFS_trans_sf"/>
</dbReference>
<feature type="transmembrane region" description="Helical" evidence="6">
    <location>
        <begin position="288"/>
        <end position="307"/>
    </location>
</feature>
<dbReference type="EMBL" id="JACRSU010000003">
    <property type="protein sequence ID" value="MBC8540958.1"/>
    <property type="molecule type" value="Genomic_DNA"/>
</dbReference>
<evidence type="ECO:0000259" key="7">
    <source>
        <dbReference type="PROSITE" id="PS50850"/>
    </source>
</evidence>
<reference evidence="8" key="1">
    <citation type="submission" date="2020-08" db="EMBL/GenBank/DDBJ databases">
        <title>Genome public.</title>
        <authorList>
            <person name="Liu C."/>
            <person name="Sun Q."/>
        </authorList>
    </citation>
    <scope>NUCLEOTIDE SEQUENCE</scope>
    <source>
        <strain evidence="8">H8</strain>
    </source>
</reference>
<accession>A0A926DN06</accession>
<evidence type="ECO:0000256" key="1">
    <source>
        <dbReference type="ARBA" id="ARBA00004651"/>
    </source>
</evidence>
<feature type="transmembrane region" description="Helical" evidence="6">
    <location>
        <begin position="218"/>
        <end position="235"/>
    </location>
</feature>
<dbReference type="SUPFAM" id="SSF103473">
    <property type="entry name" value="MFS general substrate transporter"/>
    <property type="match status" value="1"/>
</dbReference>
<organism evidence="8 9">
    <name type="scientific">Congzhengia minquanensis</name>
    <dbReference type="NCBI Taxonomy" id="2763657"/>
    <lineage>
        <taxon>Bacteria</taxon>
        <taxon>Bacillati</taxon>
        <taxon>Bacillota</taxon>
        <taxon>Clostridia</taxon>
        <taxon>Eubacteriales</taxon>
        <taxon>Oscillospiraceae</taxon>
        <taxon>Congzhengia</taxon>
    </lineage>
</organism>
<evidence type="ECO:0000256" key="5">
    <source>
        <dbReference type="ARBA" id="ARBA00023136"/>
    </source>
</evidence>
<keyword evidence="5 6" id="KW-0472">Membrane</keyword>
<dbReference type="Gene3D" id="1.20.1250.20">
    <property type="entry name" value="MFS general substrate transporter like domains"/>
    <property type="match status" value="2"/>
</dbReference>
<evidence type="ECO:0000256" key="3">
    <source>
        <dbReference type="ARBA" id="ARBA00022692"/>
    </source>
</evidence>
<dbReference type="InterPro" id="IPR051337">
    <property type="entry name" value="OPA_Antiporter"/>
</dbReference>
<dbReference type="RefSeq" id="WP_249312753.1">
    <property type="nucleotide sequence ID" value="NZ_JACRSU010000003.1"/>
</dbReference>
<dbReference type="PROSITE" id="PS50850">
    <property type="entry name" value="MFS"/>
    <property type="match status" value="1"/>
</dbReference>
<keyword evidence="3 6" id="KW-0812">Transmembrane</keyword>
<feature type="transmembrane region" description="Helical" evidence="6">
    <location>
        <begin position="86"/>
        <end position="108"/>
    </location>
</feature>
<feature type="transmembrane region" description="Helical" evidence="6">
    <location>
        <begin position="55"/>
        <end position="74"/>
    </location>
</feature>
<dbReference type="InterPro" id="IPR020846">
    <property type="entry name" value="MFS_dom"/>
</dbReference>
<proteinExistence type="predicted"/>
<dbReference type="Proteomes" id="UP000611762">
    <property type="component" value="Unassembled WGS sequence"/>
</dbReference>
<keyword evidence="4 6" id="KW-1133">Transmembrane helix</keyword>
<feature type="transmembrane region" description="Helical" evidence="6">
    <location>
        <begin position="313"/>
        <end position="338"/>
    </location>
</feature>
<dbReference type="AlphaFoldDB" id="A0A926DN06"/>
<feature type="transmembrane region" description="Helical" evidence="6">
    <location>
        <begin position="350"/>
        <end position="371"/>
    </location>
</feature>
<comment type="subcellular location">
    <subcellularLocation>
        <location evidence="1">Cell membrane</location>
        <topology evidence="1">Multi-pass membrane protein</topology>
    </subcellularLocation>
</comment>
<dbReference type="InterPro" id="IPR011701">
    <property type="entry name" value="MFS"/>
</dbReference>
<sequence length="411" mass="44971">MGRQRYQMNKITEKHAVNRMILLFTALYLISYVTRINYGAVIAELVSAEEIQKSLASLALTASAVTYGAGQLISGFLGDRIEPKKLIFSGLLVTIFMNLLIPFCRTPYQMTAVWGINGMAQAFMWPPLVKIMTVLFTEETYKKACVIVSWGSSCGTILVYLLSPVCIYFAGWRAIFVLSALCAAVMAAIWLKKCPGVKEFSGTATAETQERKPLTRNIIFLLPGIMLAIALQGMLRDGVTTWMPSYISETFHLSSKISILTGVVLPVFSIVTFQVTSLIYRKKVRNELLLSGMLYLTGFTAALVLALTNGANAGLSVFLTALLTGSMHGVNLILVCMVPPYFKRFGRISFASGMLNFCTYVGSAVSTFGMAVFSERFGWNSTVFLWSAIALFGGGACLAISKGWGRFAKEA</sequence>
<evidence type="ECO:0000256" key="6">
    <source>
        <dbReference type="SAM" id="Phobius"/>
    </source>
</evidence>
<keyword evidence="2" id="KW-0813">Transport</keyword>
<feature type="transmembrane region" description="Helical" evidence="6">
    <location>
        <begin position="144"/>
        <end position="163"/>
    </location>
</feature>
<dbReference type="GO" id="GO:0061513">
    <property type="term" value="F:glucose 6-phosphate:phosphate antiporter activity"/>
    <property type="evidence" value="ECO:0007669"/>
    <property type="project" value="TreeGrafter"/>
</dbReference>
<feature type="transmembrane region" description="Helical" evidence="6">
    <location>
        <begin position="114"/>
        <end position="137"/>
    </location>
</feature>
<keyword evidence="9" id="KW-1185">Reference proteome</keyword>
<feature type="transmembrane region" description="Helical" evidence="6">
    <location>
        <begin position="169"/>
        <end position="191"/>
    </location>
</feature>
<gene>
    <name evidence="8" type="ORF">H8698_08215</name>
</gene>
<comment type="caution">
    <text evidence="8">The sequence shown here is derived from an EMBL/GenBank/DDBJ whole genome shotgun (WGS) entry which is preliminary data.</text>
</comment>
<feature type="domain" description="Major facilitator superfamily (MFS) profile" evidence="7">
    <location>
        <begin position="19"/>
        <end position="405"/>
    </location>
</feature>
<feature type="transmembrane region" description="Helical" evidence="6">
    <location>
        <begin position="255"/>
        <end position="276"/>
    </location>
</feature>
<feature type="transmembrane region" description="Helical" evidence="6">
    <location>
        <begin position="21"/>
        <end position="43"/>
    </location>
</feature>